<dbReference type="EMBL" id="CM034398">
    <property type="protein sequence ID" value="KAJ0177281.1"/>
    <property type="molecule type" value="Genomic_DNA"/>
</dbReference>
<keyword evidence="2" id="KW-1185">Reference proteome</keyword>
<gene>
    <name evidence="1" type="ORF">K1T71_007290</name>
</gene>
<accession>A0ACC1D098</accession>
<protein>
    <submittedName>
        <fullName evidence="1">Uncharacterized protein</fullName>
    </submittedName>
</protein>
<name>A0ACC1D098_9NEOP</name>
<evidence type="ECO:0000313" key="1">
    <source>
        <dbReference type="EMBL" id="KAJ0177281.1"/>
    </source>
</evidence>
<organism evidence="1 2">
    <name type="scientific">Dendrolimus kikuchii</name>
    <dbReference type="NCBI Taxonomy" id="765133"/>
    <lineage>
        <taxon>Eukaryota</taxon>
        <taxon>Metazoa</taxon>
        <taxon>Ecdysozoa</taxon>
        <taxon>Arthropoda</taxon>
        <taxon>Hexapoda</taxon>
        <taxon>Insecta</taxon>
        <taxon>Pterygota</taxon>
        <taxon>Neoptera</taxon>
        <taxon>Endopterygota</taxon>
        <taxon>Lepidoptera</taxon>
        <taxon>Glossata</taxon>
        <taxon>Ditrysia</taxon>
        <taxon>Bombycoidea</taxon>
        <taxon>Lasiocampidae</taxon>
        <taxon>Dendrolimus</taxon>
    </lineage>
</organism>
<reference evidence="1 2" key="1">
    <citation type="journal article" date="2021" name="Front. Genet.">
        <title>Chromosome-Level Genome Assembly Reveals Significant Gene Expansion in the Toll and IMD Signaling Pathways of Dendrolimus kikuchii.</title>
        <authorList>
            <person name="Zhou J."/>
            <person name="Wu P."/>
            <person name="Xiong Z."/>
            <person name="Liu N."/>
            <person name="Zhao N."/>
            <person name="Ji M."/>
            <person name="Qiu Y."/>
            <person name="Yang B."/>
        </authorList>
    </citation>
    <scope>NUCLEOTIDE SEQUENCE [LARGE SCALE GENOMIC DNA]</scope>
    <source>
        <strain evidence="1">Ann1</strain>
    </source>
</reference>
<comment type="caution">
    <text evidence="1">The sequence shown here is derived from an EMBL/GenBank/DDBJ whole genome shotgun (WGS) entry which is preliminary data.</text>
</comment>
<proteinExistence type="predicted"/>
<sequence length="700" mass="75682">MKTNKAWRMLKLRQPLRFVGGVFPILRWSKSYDLKTAIGDLIAGITVALTLIPQSIAYASLAGFEPQYGLYASFIGGFVYAVMGTCPQINIGPTALLSLLTFTYTNRTNADFAVLLCFMSGIVQLIAGTAQLGFLVEFVSLPVVSGFTSAAAITIASSQIKGLLGLKFSAETFISTWKGLFEHVGETRMQDTLLSLVCCIVLMGMKSLKDIQIKTAADEKGRHTIILQRFLWFVGVSRNAVVVVLAAVLAYFVHEDKGDPLILTGNITPGLPIPQPPAFHTEVGNTTYTAGDMFAHLGSGILVVPLVGIISNVAIAKAFARGRTLDATQEIVALGACNLVGAFFRSFPVNGSFTRSAVSDASGVRTPAAGFYTGIIVLLTLALLTPYFYFIPRAALAAVIVCAVLHMVDTAILKKLWATSRLDLIPLLGAFICCLALGIEVGLICGVGIDMLLLLYYQSRPPLEVQFVDNGALPPHYAIHPVGGLHFASAERVRAKLIALKNHKTPNSPPATTLETLTVFPDRDDVNITSQDNSGLENDIGLVNTDTILTNEIPVTGTINGRIVNGGRNSTVNTVNNVSGSIGMPNGIERILTNGVVPGTPSISIVLNRNIEVRRASNVLVIYCDALYRMDYTFLESMKMLVREWMRNGCVVWCNVKPVLREQLINVLQDPVFCEEDQLLLQITGTIIEEPQTSVNNTQL</sequence>
<evidence type="ECO:0000313" key="2">
    <source>
        <dbReference type="Proteomes" id="UP000824533"/>
    </source>
</evidence>
<dbReference type="Proteomes" id="UP000824533">
    <property type="component" value="Linkage Group LG12"/>
</dbReference>